<dbReference type="GO" id="GO:0071111">
    <property type="term" value="F:cyclic-guanylate-specific phosphodiesterase activity"/>
    <property type="evidence" value="ECO:0007669"/>
    <property type="project" value="InterPro"/>
</dbReference>
<dbReference type="Gene3D" id="3.20.20.450">
    <property type="entry name" value="EAL domain"/>
    <property type="match status" value="1"/>
</dbReference>
<dbReference type="InterPro" id="IPR050706">
    <property type="entry name" value="Cyclic-di-GMP_PDE-like"/>
</dbReference>
<sequence length="248" mass="27294">MPTLPVCRACRDGQDFPTAITMAFQPIVDVATRRIYAGEALVRGVDGASAASILGAVDERNRYAFDQACRIKAIECAAAIALPALLSINFMPNAVYNPEHCLRATLEATEHYQWPLHSIIFEVSEQEHMADPAHLLGILRAYQARGLKTAIDDFGAGYAGLGLLADFQPDLLKLDIALVRGIHTDRSRQAIVRHVTGMCEELGIAVIAEGIEEADEYRTLRDLGIHLQQGYLFARPQLRALPPVHWPD</sequence>
<feature type="domain" description="EAL" evidence="1">
    <location>
        <begin position="3"/>
        <end position="248"/>
    </location>
</feature>
<dbReference type="EMBL" id="CP000050">
    <property type="protein sequence ID" value="AAY50207.1"/>
    <property type="molecule type" value="Genomic_DNA"/>
</dbReference>
<dbReference type="InterPro" id="IPR035919">
    <property type="entry name" value="EAL_sf"/>
</dbReference>
<evidence type="ECO:0000259" key="1">
    <source>
        <dbReference type="PROSITE" id="PS50883"/>
    </source>
</evidence>
<gene>
    <name evidence="2" type="ordered locus">XC_3163</name>
</gene>
<dbReference type="SUPFAM" id="SSF141868">
    <property type="entry name" value="EAL domain-like"/>
    <property type="match status" value="1"/>
</dbReference>
<organism evidence="2 3">
    <name type="scientific">Xanthomonas campestris pv. campestris (strain 8004)</name>
    <dbReference type="NCBI Taxonomy" id="314565"/>
    <lineage>
        <taxon>Bacteria</taxon>
        <taxon>Pseudomonadati</taxon>
        <taxon>Pseudomonadota</taxon>
        <taxon>Gammaproteobacteria</taxon>
        <taxon>Lysobacterales</taxon>
        <taxon>Lysobacteraceae</taxon>
        <taxon>Xanthomonas</taxon>
    </lineage>
</organism>
<dbReference type="AlphaFoldDB" id="A0A0H2XBN8"/>
<dbReference type="CDD" id="cd01948">
    <property type="entry name" value="EAL"/>
    <property type="match status" value="1"/>
</dbReference>
<dbReference type="SMART" id="SM00052">
    <property type="entry name" value="EAL"/>
    <property type="match status" value="1"/>
</dbReference>
<dbReference type="PROSITE" id="PS50883">
    <property type="entry name" value="EAL"/>
    <property type="match status" value="1"/>
</dbReference>
<dbReference type="InterPro" id="IPR001633">
    <property type="entry name" value="EAL_dom"/>
</dbReference>
<proteinExistence type="predicted"/>
<dbReference type="HOGENOM" id="CLU_000445_70_50_6"/>
<reference evidence="2 3" key="1">
    <citation type="journal article" date="2005" name="Genome Res.">
        <title>Comparative and functional genomic analyses of the pathogenicity of phytopathogen Xanthomonas campestris pv. campestris.</title>
        <authorList>
            <person name="Qian W."/>
            <person name="Jia Y."/>
            <person name="Ren S.X."/>
            <person name="He Y.Q."/>
            <person name="Feng J.X."/>
            <person name="Lu L.F."/>
            <person name="Sun Q."/>
            <person name="Ying G."/>
            <person name="Tang D.J."/>
            <person name="Tang H."/>
            <person name="Wu W."/>
            <person name="Hao P."/>
            <person name="Wang L."/>
            <person name="Jiang B.L."/>
            <person name="Zeng S."/>
            <person name="Gu W.Y."/>
            <person name="Lu G."/>
            <person name="Rong L."/>
            <person name="Tian Y."/>
            <person name="Yao Z."/>
            <person name="Fu G."/>
            <person name="Chen B."/>
            <person name="Fang R."/>
            <person name="Qiang B."/>
            <person name="Chen Z."/>
            <person name="Zhao G.P."/>
            <person name="Tang J.L."/>
            <person name="He C."/>
        </authorList>
    </citation>
    <scope>NUCLEOTIDE SEQUENCE [LARGE SCALE GENOMIC DNA]</scope>
    <source>
        <strain evidence="2 3">8004</strain>
    </source>
</reference>
<evidence type="ECO:0000313" key="3">
    <source>
        <dbReference type="Proteomes" id="UP000000420"/>
    </source>
</evidence>
<dbReference type="RefSeq" id="WP_011036286.1">
    <property type="nucleotide sequence ID" value="NC_007086.1"/>
</dbReference>
<protein>
    <submittedName>
        <fullName evidence="2">EAL domain protein</fullName>
    </submittedName>
</protein>
<evidence type="ECO:0000313" key="2">
    <source>
        <dbReference type="EMBL" id="AAY50207.1"/>
    </source>
</evidence>
<dbReference type="PANTHER" id="PTHR33121:SF15">
    <property type="entry name" value="BLUE LIGHT- AND TEMPERATURE-REGULATED ANTIREPRESSOR BLUF"/>
    <property type="match status" value="1"/>
</dbReference>
<dbReference type="Pfam" id="PF00563">
    <property type="entry name" value="EAL"/>
    <property type="match status" value="1"/>
</dbReference>
<dbReference type="PANTHER" id="PTHR33121">
    <property type="entry name" value="CYCLIC DI-GMP PHOSPHODIESTERASE PDEF"/>
    <property type="match status" value="1"/>
</dbReference>
<name>A0A0H2XBN8_XANC8</name>
<accession>A0A0H2XBN8</accession>
<dbReference type="Proteomes" id="UP000000420">
    <property type="component" value="Chromosome"/>
</dbReference>
<dbReference type="KEGG" id="xcb:XC_3163"/>